<keyword evidence="2" id="KW-1185">Reference proteome</keyword>
<organism evidence="1 2">
    <name type="scientific">Wickerhamomyces pijperi</name>
    <name type="common">Yeast</name>
    <name type="synonym">Pichia pijperi</name>
    <dbReference type="NCBI Taxonomy" id="599730"/>
    <lineage>
        <taxon>Eukaryota</taxon>
        <taxon>Fungi</taxon>
        <taxon>Dikarya</taxon>
        <taxon>Ascomycota</taxon>
        <taxon>Saccharomycotina</taxon>
        <taxon>Saccharomycetes</taxon>
        <taxon>Phaffomycetales</taxon>
        <taxon>Wickerhamomycetaceae</taxon>
        <taxon>Wickerhamomyces</taxon>
    </lineage>
</organism>
<proteinExistence type="predicted"/>
<gene>
    <name evidence="1" type="ORF">WICPIJ_003817</name>
</gene>
<dbReference type="AlphaFoldDB" id="A0A9P8Q6S8"/>
<dbReference type="EMBL" id="JAEUBG010002094">
    <property type="protein sequence ID" value="KAH3685223.1"/>
    <property type="molecule type" value="Genomic_DNA"/>
</dbReference>
<sequence length="326" mass="35476">MVESDKDSTSKLSSHGDDTRVTGSGDDNVFWFVVDKSITSGNHISLDLWLGNFNLFALVLTVRQDTVVVTFLVGGFLGLGQLQGVLWRLDLQLLTQGFSSHVTVLVSVDDWEGVLDPFLLDAVVLWLELQVLGGDVIVWGIGWDTRDDTGTLGGKNGFHRDSDGWLVDTTLRGDLLVGHVLVGTFGGDVVFVTVVKDTVVDLWRHETTRLTVHGFRSQSGSNQVHLLGLVQGFGDGWVCEFGDFNLDTNVFLWGDTFTRGSVVIHTGLAILFRVDGVSFTKLDSTNVFQSLDVPSDKLVVVWVQVRGDHGTSPVDSGTKVVGVSLT</sequence>
<evidence type="ECO:0000313" key="1">
    <source>
        <dbReference type="EMBL" id="KAH3685223.1"/>
    </source>
</evidence>
<protein>
    <submittedName>
        <fullName evidence="1">Uncharacterized protein</fullName>
    </submittedName>
</protein>
<name>A0A9P8Q6S8_WICPI</name>
<reference evidence="1" key="1">
    <citation type="journal article" date="2021" name="Open Biol.">
        <title>Shared evolutionary footprints suggest mitochondrial oxidative damage underlies multiple complex I losses in fungi.</title>
        <authorList>
            <person name="Schikora-Tamarit M.A."/>
            <person name="Marcet-Houben M."/>
            <person name="Nosek J."/>
            <person name="Gabaldon T."/>
        </authorList>
    </citation>
    <scope>NUCLEOTIDE SEQUENCE</scope>
    <source>
        <strain evidence="1">CBS2887</strain>
    </source>
</reference>
<evidence type="ECO:0000313" key="2">
    <source>
        <dbReference type="Proteomes" id="UP000774326"/>
    </source>
</evidence>
<accession>A0A9P8Q6S8</accession>
<reference evidence="1" key="2">
    <citation type="submission" date="2021-01" db="EMBL/GenBank/DDBJ databases">
        <authorList>
            <person name="Schikora-Tamarit M.A."/>
        </authorList>
    </citation>
    <scope>NUCLEOTIDE SEQUENCE</scope>
    <source>
        <strain evidence="1">CBS2887</strain>
    </source>
</reference>
<dbReference type="Proteomes" id="UP000774326">
    <property type="component" value="Unassembled WGS sequence"/>
</dbReference>
<comment type="caution">
    <text evidence="1">The sequence shown here is derived from an EMBL/GenBank/DDBJ whole genome shotgun (WGS) entry which is preliminary data.</text>
</comment>